<dbReference type="HOGENOM" id="CLU_2025114_0_0_11"/>
<dbReference type="Proteomes" id="UP000000235">
    <property type="component" value="Chromosome"/>
</dbReference>
<sequence length="122" mass="13749">MTTDDWNAHVQQARTETAVRRRCFEVVGFEAGRLHSWRCNSLQRDAQDRLGITVNELGLLNTVEQARAAAEMANRDASGSGAVHPGRRTLCLRGCDGDLCRRHLLSWSGHGRLRCPRLCRHQ</sequence>
<gene>
    <name evidence="1" type="ordered locus">Strop_0631</name>
</gene>
<keyword evidence="2" id="KW-1185">Reference proteome</keyword>
<dbReference type="EMBL" id="CP000667">
    <property type="protein sequence ID" value="ABP53110.1"/>
    <property type="molecule type" value="Genomic_DNA"/>
</dbReference>
<protein>
    <submittedName>
        <fullName evidence="1">Uncharacterized protein</fullName>
    </submittedName>
</protein>
<evidence type="ECO:0000313" key="2">
    <source>
        <dbReference type="Proteomes" id="UP000000235"/>
    </source>
</evidence>
<proteinExistence type="predicted"/>
<name>A4X2L0_SALTO</name>
<organism evidence="1 2">
    <name type="scientific">Salinispora tropica (strain ATCC BAA-916 / DSM 44818 / JCM 13857 / NBRC 105044 / CNB-440)</name>
    <dbReference type="NCBI Taxonomy" id="369723"/>
    <lineage>
        <taxon>Bacteria</taxon>
        <taxon>Bacillati</taxon>
        <taxon>Actinomycetota</taxon>
        <taxon>Actinomycetes</taxon>
        <taxon>Micromonosporales</taxon>
        <taxon>Micromonosporaceae</taxon>
        <taxon>Salinispora</taxon>
    </lineage>
</organism>
<accession>A4X2L0</accession>
<evidence type="ECO:0000313" key="1">
    <source>
        <dbReference type="EMBL" id="ABP53110.1"/>
    </source>
</evidence>
<dbReference type="KEGG" id="stp:Strop_0631"/>
<reference evidence="2" key="1">
    <citation type="journal article" date="2007" name="Proc. Natl. Acad. Sci. U.S.A.">
        <title>Genome sequencing reveals complex secondary metabolome in the marine actinomycete Salinispora tropica.</title>
        <authorList>
            <person name="Udwary D.W."/>
            <person name="Zeigler L."/>
            <person name="Asolkar R.N."/>
            <person name="Singan V."/>
            <person name="Lapidus A."/>
            <person name="Fenical W."/>
            <person name="Jensen P.R."/>
            <person name="Moore B.S."/>
        </authorList>
    </citation>
    <scope>NUCLEOTIDE SEQUENCE [LARGE SCALE GENOMIC DNA]</scope>
    <source>
        <strain evidence="2">ATCC BAA-916 / DSM 44818 / CNB-440</strain>
    </source>
</reference>
<dbReference type="AlphaFoldDB" id="A4X2L0"/>
<dbReference type="eggNOG" id="ENOG5030WQW">
    <property type="taxonomic scope" value="Bacteria"/>
</dbReference>